<reference evidence="6" key="1">
    <citation type="submission" date="2023-07" db="EMBL/GenBank/DDBJ databases">
        <title>draft genome sequence of fig (Ficus carica).</title>
        <authorList>
            <person name="Takahashi T."/>
            <person name="Nishimura K."/>
        </authorList>
    </citation>
    <scope>NUCLEOTIDE SEQUENCE</scope>
</reference>
<protein>
    <recommendedName>
        <fullName evidence="5">Pectinesterase inhibitor domain-containing protein</fullName>
    </recommendedName>
</protein>
<dbReference type="InterPro" id="IPR051955">
    <property type="entry name" value="PME_Inhibitor"/>
</dbReference>
<dbReference type="PANTHER" id="PTHR31080:SF296">
    <property type="entry name" value="OS05G0360900 PROTEIN"/>
    <property type="match status" value="1"/>
</dbReference>
<evidence type="ECO:0000256" key="4">
    <source>
        <dbReference type="SAM" id="SignalP"/>
    </source>
</evidence>
<evidence type="ECO:0000313" key="8">
    <source>
        <dbReference type="Proteomes" id="UP001187192"/>
    </source>
</evidence>
<dbReference type="EMBL" id="BTGU01015548">
    <property type="protein sequence ID" value="GMN72546.1"/>
    <property type="molecule type" value="Genomic_DNA"/>
</dbReference>
<evidence type="ECO:0000256" key="1">
    <source>
        <dbReference type="ARBA" id="ARBA00022729"/>
    </source>
</evidence>
<feature type="chain" id="PRO_5041851778" description="Pectinesterase inhibitor domain-containing protein" evidence="4">
    <location>
        <begin position="26"/>
        <end position="171"/>
    </location>
</feature>
<evidence type="ECO:0000313" key="7">
    <source>
        <dbReference type="EMBL" id="GMN72546.1"/>
    </source>
</evidence>
<dbReference type="SUPFAM" id="SSF101148">
    <property type="entry name" value="Plant invertase/pectin methylesterase inhibitor"/>
    <property type="match status" value="1"/>
</dbReference>
<dbReference type="PANTHER" id="PTHR31080">
    <property type="entry name" value="PECTINESTERASE INHIBITOR-LIKE"/>
    <property type="match status" value="1"/>
</dbReference>
<dbReference type="Proteomes" id="UP001187192">
    <property type="component" value="Unassembled WGS sequence"/>
</dbReference>
<dbReference type="EMBL" id="BTGU01015547">
    <property type="protein sequence ID" value="GMN72545.1"/>
    <property type="molecule type" value="Genomic_DNA"/>
</dbReference>
<dbReference type="CDD" id="cd15801">
    <property type="entry name" value="PMEI-like_1"/>
    <property type="match status" value="1"/>
</dbReference>
<name>A0AA88JFZ6_FICCA</name>
<dbReference type="GO" id="GO:0046910">
    <property type="term" value="F:pectinesterase inhibitor activity"/>
    <property type="evidence" value="ECO:0007669"/>
    <property type="project" value="UniProtKB-ARBA"/>
</dbReference>
<evidence type="ECO:0000259" key="5">
    <source>
        <dbReference type="SMART" id="SM00856"/>
    </source>
</evidence>
<dbReference type="NCBIfam" id="TIGR01614">
    <property type="entry name" value="PME_inhib"/>
    <property type="match status" value="1"/>
</dbReference>
<dbReference type="InterPro" id="IPR006501">
    <property type="entry name" value="Pectinesterase_inhib_dom"/>
</dbReference>
<gene>
    <name evidence="6" type="ORF">TIFTF001_054746</name>
    <name evidence="7" type="ORF">TIFTF001_054747</name>
</gene>
<dbReference type="FunFam" id="1.20.140.40:FF:000008">
    <property type="entry name" value="Invertase/pectin methylesterase inhibitor family protein"/>
    <property type="match status" value="1"/>
</dbReference>
<evidence type="ECO:0000256" key="2">
    <source>
        <dbReference type="ARBA" id="ARBA00023157"/>
    </source>
</evidence>
<proteinExistence type="inferred from homology"/>
<keyword evidence="8" id="KW-1185">Reference proteome</keyword>
<dbReference type="Gene3D" id="1.20.140.40">
    <property type="entry name" value="Invertase/pectin methylesterase inhibitor family protein"/>
    <property type="match status" value="1"/>
</dbReference>
<feature type="signal peptide" evidence="4">
    <location>
        <begin position="1"/>
        <end position="25"/>
    </location>
</feature>
<feature type="domain" description="Pectinesterase inhibitor" evidence="5">
    <location>
        <begin position="23"/>
        <end position="165"/>
    </location>
</feature>
<keyword evidence="1 4" id="KW-0732">Signal</keyword>
<dbReference type="AlphaFoldDB" id="A0AA88JFZ6"/>
<organism evidence="6 8">
    <name type="scientific">Ficus carica</name>
    <name type="common">Common fig</name>
    <dbReference type="NCBI Taxonomy" id="3494"/>
    <lineage>
        <taxon>Eukaryota</taxon>
        <taxon>Viridiplantae</taxon>
        <taxon>Streptophyta</taxon>
        <taxon>Embryophyta</taxon>
        <taxon>Tracheophyta</taxon>
        <taxon>Spermatophyta</taxon>
        <taxon>Magnoliopsida</taxon>
        <taxon>eudicotyledons</taxon>
        <taxon>Gunneridae</taxon>
        <taxon>Pentapetalae</taxon>
        <taxon>rosids</taxon>
        <taxon>fabids</taxon>
        <taxon>Rosales</taxon>
        <taxon>Moraceae</taxon>
        <taxon>Ficeae</taxon>
        <taxon>Ficus</taxon>
    </lineage>
</organism>
<comment type="caution">
    <text evidence="6">The sequence shown here is derived from an EMBL/GenBank/DDBJ whole genome shotgun (WGS) entry which is preliminary data.</text>
</comment>
<evidence type="ECO:0000313" key="6">
    <source>
        <dbReference type="EMBL" id="GMN72545.1"/>
    </source>
</evidence>
<dbReference type="SMART" id="SM00856">
    <property type="entry name" value="PMEI"/>
    <property type="match status" value="1"/>
</dbReference>
<accession>A0AA88JFZ6</accession>
<dbReference type="InterPro" id="IPR035513">
    <property type="entry name" value="Invertase/methylesterase_inhib"/>
</dbReference>
<evidence type="ECO:0000256" key="3">
    <source>
        <dbReference type="ARBA" id="ARBA00038471"/>
    </source>
</evidence>
<comment type="similarity">
    <text evidence="3">Belongs to the PMEI family.</text>
</comment>
<sequence>MSSISSLCLVLLVSFCLDQIPAANADLISQTCAQTRFKDLCEKTLRADPGGKSANIQGLARIALKATAANATSIQSQIASLQKSTTDKSILEALKDCAENYDDASQQLADSLTAFDAKHYDDVNQWVSAAMTDSDSCEEGFKTGTSKLTAQNQNFFQLCSNVLAITKQAKA</sequence>
<dbReference type="Pfam" id="PF04043">
    <property type="entry name" value="PMEI"/>
    <property type="match status" value="1"/>
</dbReference>
<keyword evidence="2" id="KW-1015">Disulfide bond</keyword>